<dbReference type="Pfam" id="PF05751">
    <property type="entry name" value="FixH"/>
    <property type="match status" value="1"/>
</dbReference>
<organism evidence="2 3">
    <name type="scientific">Algoriphagus namhaensis</name>
    <dbReference type="NCBI Taxonomy" id="915353"/>
    <lineage>
        <taxon>Bacteria</taxon>
        <taxon>Pseudomonadati</taxon>
        <taxon>Bacteroidota</taxon>
        <taxon>Cytophagia</taxon>
        <taxon>Cytophagales</taxon>
        <taxon>Cyclobacteriaceae</taxon>
        <taxon>Algoriphagus</taxon>
    </lineage>
</organism>
<comment type="caution">
    <text evidence="2">The sequence shown here is derived from an EMBL/GenBank/DDBJ whole genome shotgun (WGS) entry which is preliminary data.</text>
</comment>
<dbReference type="InterPro" id="IPR008620">
    <property type="entry name" value="FixH"/>
</dbReference>
<evidence type="ECO:0000313" key="3">
    <source>
        <dbReference type="Proteomes" id="UP001595805"/>
    </source>
</evidence>
<feature type="transmembrane region" description="Helical" evidence="1">
    <location>
        <begin position="6"/>
        <end position="26"/>
    </location>
</feature>
<keyword evidence="3" id="KW-1185">Reference proteome</keyword>
<proteinExistence type="predicted"/>
<protein>
    <submittedName>
        <fullName evidence="2">FixH family protein</fullName>
    </submittedName>
</protein>
<name>A0ABV8AYG4_9BACT</name>
<dbReference type="RefSeq" id="WP_377907280.1">
    <property type="nucleotide sequence ID" value="NZ_JBHRZS010000007.1"/>
</dbReference>
<sequence length="141" mass="16417">MNWGHGIVLAIIGFVVVIMTMVVISVRMTGIELVTEDYYEKEIDYQSQIDRETSANRLDREVISFNAQEKVLLFDLPKGTNAQLELFRPSDETLDQKLDFSVSSEQKMSVPIDQLKPGYWRVQLHWVEDGKEFYEEKKINL</sequence>
<evidence type="ECO:0000313" key="2">
    <source>
        <dbReference type="EMBL" id="MFC3881926.1"/>
    </source>
</evidence>
<accession>A0ABV8AYG4</accession>
<dbReference type="EMBL" id="JBHRZS010000007">
    <property type="protein sequence ID" value="MFC3881926.1"/>
    <property type="molecule type" value="Genomic_DNA"/>
</dbReference>
<keyword evidence="1" id="KW-0812">Transmembrane</keyword>
<keyword evidence="1" id="KW-1133">Transmembrane helix</keyword>
<gene>
    <name evidence="2" type="ORF">ACFOSV_17150</name>
</gene>
<dbReference type="Proteomes" id="UP001595805">
    <property type="component" value="Unassembled WGS sequence"/>
</dbReference>
<reference evidence="3" key="1">
    <citation type="journal article" date="2019" name="Int. J. Syst. Evol. Microbiol.">
        <title>The Global Catalogue of Microorganisms (GCM) 10K type strain sequencing project: providing services to taxonomists for standard genome sequencing and annotation.</title>
        <authorList>
            <consortium name="The Broad Institute Genomics Platform"/>
            <consortium name="The Broad Institute Genome Sequencing Center for Infectious Disease"/>
            <person name="Wu L."/>
            <person name="Ma J."/>
        </authorList>
    </citation>
    <scope>NUCLEOTIDE SEQUENCE [LARGE SCALE GENOMIC DNA]</scope>
    <source>
        <strain evidence="3">CCUG 60523</strain>
    </source>
</reference>
<keyword evidence="1" id="KW-0472">Membrane</keyword>
<evidence type="ECO:0000256" key="1">
    <source>
        <dbReference type="SAM" id="Phobius"/>
    </source>
</evidence>